<dbReference type="InterPro" id="IPR008265">
    <property type="entry name" value="Lipase_GDSL_AS"/>
</dbReference>
<accession>A0A022RG58</accession>
<dbReference type="InterPro" id="IPR035669">
    <property type="entry name" value="SGNH_plant_lipase-like"/>
</dbReference>
<organism evidence="4 5">
    <name type="scientific">Erythranthe guttata</name>
    <name type="common">Yellow monkey flower</name>
    <name type="synonym">Mimulus guttatus</name>
    <dbReference type="NCBI Taxonomy" id="4155"/>
    <lineage>
        <taxon>Eukaryota</taxon>
        <taxon>Viridiplantae</taxon>
        <taxon>Streptophyta</taxon>
        <taxon>Embryophyta</taxon>
        <taxon>Tracheophyta</taxon>
        <taxon>Spermatophyta</taxon>
        <taxon>Magnoliopsida</taxon>
        <taxon>eudicotyledons</taxon>
        <taxon>Gunneridae</taxon>
        <taxon>Pentapetalae</taxon>
        <taxon>asterids</taxon>
        <taxon>lamiids</taxon>
        <taxon>Lamiales</taxon>
        <taxon>Phrymaceae</taxon>
        <taxon>Erythranthe</taxon>
    </lineage>
</organism>
<reference evidence="4 5" key="1">
    <citation type="journal article" date="2013" name="Proc. Natl. Acad. Sci. U.S.A.">
        <title>Fine-scale variation in meiotic recombination in Mimulus inferred from population shotgun sequencing.</title>
        <authorList>
            <person name="Hellsten U."/>
            <person name="Wright K.M."/>
            <person name="Jenkins J."/>
            <person name="Shu S."/>
            <person name="Yuan Y."/>
            <person name="Wessler S.R."/>
            <person name="Schmutz J."/>
            <person name="Willis J.H."/>
            <person name="Rokhsar D.S."/>
        </authorList>
    </citation>
    <scope>NUCLEOTIDE SEQUENCE [LARGE SCALE GENOMIC DNA]</scope>
    <source>
        <strain evidence="5">cv. DUN x IM62</strain>
    </source>
</reference>
<dbReference type="GO" id="GO:0006629">
    <property type="term" value="P:lipid metabolic process"/>
    <property type="evidence" value="ECO:0007669"/>
    <property type="project" value="InterPro"/>
</dbReference>
<evidence type="ECO:0000313" key="5">
    <source>
        <dbReference type="Proteomes" id="UP000030748"/>
    </source>
</evidence>
<dbReference type="EMBL" id="KI630476">
    <property type="protein sequence ID" value="EYU38773.1"/>
    <property type="molecule type" value="Genomic_DNA"/>
</dbReference>
<dbReference type="InterPro" id="IPR036514">
    <property type="entry name" value="SGNH_hydro_sf"/>
</dbReference>
<comment type="similarity">
    <text evidence="1">Belongs to the 'GDSL' lipolytic enzyme family.</text>
</comment>
<dbReference type="GO" id="GO:0016298">
    <property type="term" value="F:lipase activity"/>
    <property type="evidence" value="ECO:0007669"/>
    <property type="project" value="InterPro"/>
</dbReference>
<evidence type="ECO:0000256" key="3">
    <source>
        <dbReference type="SAM" id="SignalP"/>
    </source>
</evidence>
<feature type="chain" id="PRO_5001508058" description="SGNH hydrolase-type esterase domain-containing protein" evidence="3">
    <location>
        <begin position="24"/>
        <end position="297"/>
    </location>
</feature>
<evidence type="ECO:0000313" key="4">
    <source>
        <dbReference type="EMBL" id="EYU38773.1"/>
    </source>
</evidence>
<sequence>MHVFMCLKLFTLYLLFNTSSTGAVINLPENTSIPAVIFFGDSITDTGNNNYIPTLAKANFPPYGENFIGRNPTGRFSNGKIVPDFIAEELGIKPLSPPFLDPSLRDQDLLTGVNFASAGSGYDPLTSDLLWVLSLSDQLEMFKDYIDLYGLGARRIGVFSMLPIGCLPSQRTQKGGLGRKCVDEYNRIVQLFNDKLSAEITFLNTQFRDARIVYVDFYNLPLDIIRHPHKYGFKISSKGCCGTGTFEASILCRYACSNVDDYVFWDGFHPTEKTYQILARQVVEEYIHYFICGKAIC</sequence>
<dbReference type="PANTHER" id="PTHR45642:SF139">
    <property type="entry name" value="SGNH HYDROLASE-TYPE ESTERASE DOMAIN-CONTAINING PROTEIN"/>
    <property type="match status" value="1"/>
</dbReference>
<evidence type="ECO:0000256" key="2">
    <source>
        <dbReference type="ARBA" id="ARBA00022729"/>
    </source>
</evidence>
<dbReference type="PROSITE" id="PS01098">
    <property type="entry name" value="LIPASE_GDSL_SER"/>
    <property type="match status" value="1"/>
</dbReference>
<evidence type="ECO:0000256" key="1">
    <source>
        <dbReference type="ARBA" id="ARBA00008668"/>
    </source>
</evidence>
<dbReference type="PANTHER" id="PTHR45642">
    <property type="entry name" value="GDSL ESTERASE/LIPASE EXL3"/>
    <property type="match status" value="1"/>
</dbReference>
<dbReference type="InterPro" id="IPR001087">
    <property type="entry name" value="GDSL"/>
</dbReference>
<protein>
    <recommendedName>
        <fullName evidence="6">SGNH hydrolase-type esterase domain-containing protein</fullName>
    </recommendedName>
</protein>
<dbReference type="Proteomes" id="UP000030748">
    <property type="component" value="Unassembled WGS sequence"/>
</dbReference>
<dbReference type="Pfam" id="PF00657">
    <property type="entry name" value="Lipase_GDSL"/>
    <property type="match status" value="1"/>
</dbReference>
<proteinExistence type="inferred from homology"/>
<dbReference type="CDD" id="cd01837">
    <property type="entry name" value="SGNH_plant_lipase_like"/>
    <property type="match status" value="1"/>
</dbReference>
<name>A0A022RG58_ERYGU</name>
<dbReference type="AlphaFoldDB" id="A0A022RG58"/>
<evidence type="ECO:0008006" key="6">
    <source>
        <dbReference type="Google" id="ProtNLM"/>
    </source>
</evidence>
<feature type="signal peptide" evidence="3">
    <location>
        <begin position="1"/>
        <end position="23"/>
    </location>
</feature>
<gene>
    <name evidence="4" type="ORF">MIMGU_mgv11b022350mg</name>
</gene>
<dbReference type="STRING" id="4155.A0A022RG58"/>
<keyword evidence="5" id="KW-1185">Reference proteome</keyword>
<dbReference type="Gene3D" id="3.40.50.1110">
    <property type="entry name" value="SGNH hydrolase"/>
    <property type="match status" value="1"/>
</dbReference>
<dbReference type="InterPro" id="IPR050592">
    <property type="entry name" value="GDSL_lipolytic_enzyme"/>
</dbReference>
<dbReference type="SUPFAM" id="SSF52266">
    <property type="entry name" value="SGNH hydrolase"/>
    <property type="match status" value="1"/>
</dbReference>
<keyword evidence="2 3" id="KW-0732">Signal</keyword>